<protein>
    <recommendedName>
        <fullName evidence="1">Galactose mutarotase-like fold domain-containing protein</fullName>
    </recommendedName>
</protein>
<dbReference type="AlphaFoldDB" id="A0A9D1LZI3"/>
<reference evidence="2" key="2">
    <citation type="journal article" date="2021" name="PeerJ">
        <title>Extensive microbial diversity within the chicken gut microbiome revealed by metagenomics and culture.</title>
        <authorList>
            <person name="Gilroy R."/>
            <person name="Ravi A."/>
            <person name="Getino M."/>
            <person name="Pursley I."/>
            <person name="Horton D.L."/>
            <person name="Alikhan N.F."/>
            <person name="Baker D."/>
            <person name="Gharbi K."/>
            <person name="Hall N."/>
            <person name="Watson M."/>
            <person name="Adriaenssens E.M."/>
            <person name="Foster-Nyarko E."/>
            <person name="Jarju S."/>
            <person name="Secka A."/>
            <person name="Antonio M."/>
            <person name="Oren A."/>
            <person name="Chaudhuri R.R."/>
            <person name="La Ragione R."/>
            <person name="Hildebrand F."/>
            <person name="Pallen M.J."/>
        </authorList>
    </citation>
    <scope>NUCLEOTIDE SEQUENCE</scope>
    <source>
        <strain evidence="2">ChiGjej1B1-1684</strain>
    </source>
</reference>
<proteinExistence type="predicted"/>
<dbReference type="Pfam" id="PF18080">
    <property type="entry name" value="Gal_mutarotas_3"/>
    <property type="match status" value="1"/>
</dbReference>
<dbReference type="InterPro" id="IPR040633">
    <property type="entry name" value="Gal_mutarotas_3"/>
</dbReference>
<organism evidence="2 3">
    <name type="scientific">Candidatus Limousia pullorum</name>
    <dbReference type="NCBI Taxonomy" id="2840860"/>
    <lineage>
        <taxon>Bacteria</taxon>
        <taxon>Bacillati</taxon>
        <taxon>Bacillota</taxon>
        <taxon>Clostridia</taxon>
        <taxon>Eubacteriales</taxon>
        <taxon>Oscillospiraceae</taxon>
        <taxon>Oscillospiraceae incertae sedis</taxon>
        <taxon>Candidatus Limousia</taxon>
    </lineage>
</organism>
<reference evidence="2" key="1">
    <citation type="submission" date="2020-10" db="EMBL/GenBank/DDBJ databases">
        <authorList>
            <person name="Gilroy R."/>
        </authorList>
    </citation>
    <scope>NUCLEOTIDE SEQUENCE</scope>
    <source>
        <strain evidence="2">ChiGjej1B1-1684</strain>
    </source>
</reference>
<comment type="caution">
    <text evidence="2">The sequence shown here is derived from an EMBL/GenBank/DDBJ whole genome shotgun (WGS) entry which is preliminary data.</text>
</comment>
<sequence length="67" mass="7411">MVKKVVFREGIDVPFDVVFTVKEYQIVEKLIKNIDESNVTVNSIGFPVQPLISANSAQSDASLDAAW</sequence>
<feature type="domain" description="Galactose mutarotase-like fold" evidence="1">
    <location>
        <begin position="9"/>
        <end position="66"/>
    </location>
</feature>
<dbReference type="EMBL" id="DVNG01000114">
    <property type="protein sequence ID" value="HIU50880.1"/>
    <property type="molecule type" value="Genomic_DNA"/>
</dbReference>
<dbReference type="Gene3D" id="2.70.98.10">
    <property type="match status" value="1"/>
</dbReference>
<dbReference type="InterPro" id="IPR014718">
    <property type="entry name" value="GH-type_carb-bd"/>
</dbReference>
<dbReference type="GO" id="GO:0030246">
    <property type="term" value="F:carbohydrate binding"/>
    <property type="evidence" value="ECO:0007669"/>
    <property type="project" value="InterPro"/>
</dbReference>
<evidence type="ECO:0000313" key="2">
    <source>
        <dbReference type="EMBL" id="HIU50880.1"/>
    </source>
</evidence>
<evidence type="ECO:0000259" key="1">
    <source>
        <dbReference type="Pfam" id="PF18080"/>
    </source>
</evidence>
<evidence type="ECO:0000313" key="3">
    <source>
        <dbReference type="Proteomes" id="UP000824118"/>
    </source>
</evidence>
<name>A0A9D1LZI3_9FIRM</name>
<dbReference type="Proteomes" id="UP000824118">
    <property type="component" value="Unassembled WGS sequence"/>
</dbReference>
<gene>
    <name evidence="2" type="ORF">IAD22_07700</name>
</gene>
<accession>A0A9D1LZI3</accession>